<dbReference type="GO" id="GO:0000160">
    <property type="term" value="P:phosphorelay signal transduction system"/>
    <property type="evidence" value="ECO:0007669"/>
    <property type="project" value="InterPro"/>
</dbReference>
<dbReference type="Pfam" id="PF00072">
    <property type="entry name" value="Response_reg"/>
    <property type="match status" value="1"/>
</dbReference>
<dbReference type="Gene3D" id="3.40.50.2300">
    <property type="match status" value="1"/>
</dbReference>
<proteinExistence type="predicted"/>
<dbReference type="SUPFAM" id="SSF52172">
    <property type="entry name" value="CheY-like"/>
    <property type="match status" value="1"/>
</dbReference>
<accession>A0A1W6ZX23</accession>
<name>A0A1W6ZX23_9HYPH</name>
<evidence type="ECO:0000313" key="4">
    <source>
        <dbReference type="Proteomes" id="UP000194137"/>
    </source>
</evidence>
<feature type="domain" description="Response regulatory" evidence="2">
    <location>
        <begin position="15"/>
        <end position="123"/>
    </location>
</feature>
<dbReference type="Proteomes" id="UP000194137">
    <property type="component" value="Chromosome"/>
</dbReference>
<dbReference type="AlphaFoldDB" id="A0A1W6ZX23"/>
<dbReference type="STRING" id="1235591.CAK95_21055"/>
<protein>
    <recommendedName>
        <fullName evidence="2">Response regulatory domain-containing protein</fullName>
    </recommendedName>
</protein>
<evidence type="ECO:0000259" key="2">
    <source>
        <dbReference type="PROSITE" id="PS50110"/>
    </source>
</evidence>
<evidence type="ECO:0000313" key="3">
    <source>
        <dbReference type="EMBL" id="ARQ01305.1"/>
    </source>
</evidence>
<dbReference type="EMBL" id="CP021112">
    <property type="protein sequence ID" value="ARQ01305.1"/>
    <property type="molecule type" value="Genomic_DNA"/>
</dbReference>
<comment type="caution">
    <text evidence="1">Lacks conserved residue(s) required for the propagation of feature annotation.</text>
</comment>
<dbReference type="KEGG" id="psin:CAK95_21055"/>
<sequence>MRRWKMAQINPPRPLALVVEEDKDQRDTLATLLEKHQMQVIQCESAEAACVVLSKMGIGISFLFTGVELAGLMDGASLAVRAKQRYPNITIVVTSSQRRPRDLPSEMTFIPKPWQAADILRRL</sequence>
<gene>
    <name evidence="3" type="ORF">CAK95_21055</name>
</gene>
<organism evidence="3 4">
    <name type="scientific">Pseudorhodoplanes sinuspersici</name>
    <dbReference type="NCBI Taxonomy" id="1235591"/>
    <lineage>
        <taxon>Bacteria</taxon>
        <taxon>Pseudomonadati</taxon>
        <taxon>Pseudomonadota</taxon>
        <taxon>Alphaproteobacteria</taxon>
        <taxon>Hyphomicrobiales</taxon>
        <taxon>Pseudorhodoplanes</taxon>
    </lineage>
</organism>
<dbReference type="PROSITE" id="PS50110">
    <property type="entry name" value="RESPONSE_REGULATORY"/>
    <property type="match status" value="1"/>
</dbReference>
<evidence type="ECO:0000256" key="1">
    <source>
        <dbReference type="PROSITE-ProRule" id="PRU00169"/>
    </source>
</evidence>
<dbReference type="InterPro" id="IPR011006">
    <property type="entry name" value="CheY-like_superfamily"/>
</dbReference>
<keyword evidence="4" id="KW-1185">Reference proteome</keyword>
<dbReference type="InterPro" id="IPR001789">
    <property type="entry name" value="Sig_transdc_resp-reg_receiver"/>
</dbReference>
<reference evidence="3 4" key="1">
    <citation type="submission" date="2017-05" db="EMBL/GenBank/DDBJ databases">
        <title>Full genome sequence of Pseudorhodoplanes sinuspersici.</title>
        <authorList>
            <person name="Dastgheib S.M.M."/>
            <person name="Shavandi M."/>
            <person name="Tirandaz H."/>
        </authorList>
    </citation>
    <scope>NUCLEOTIDE SEQUENCE [LARGE SCALE GENOMIC DNA]</scope>
    <source>
        <strain evidence="3 4">RIPI110</strain>
    </source>
</reference>